<proteinExistence type="inferred from homology"/>
<evidence type="ECO:0000256" key="5">
    <source>
        <dbReference type="ARBA" id="ARBA00022692"/>
    </source>
</evidence>
<dbReference type="GO" id="GO:0015344">
    <property type="term" value="F:siderophore uptake transmembrane transporter activity"/>
    <property type="evidence" value="ECO:0007669"/>
    <property type="project" value="TreeGrafter"/>
</dbReference>
<gene>
    <name evidence="14" type="ORF">HNR39_001028</name>
</gene>
<dbReference type="InterPro" id="IPR039426">
    <property type="entry name" value="TonB-dep_rcpt-like"/>
</dbReference>
<accession>A0A840RRH6</accession>
<evidence type="ECO:0000256" key="8">
    <source>
        <dbReference type="ARBA" id="ARBA00023136"/>
    </source>
</evidence>
<dbReference type="PANTHER" id="PTHR30069:SF29">
    <property type="entry name" value="HEMOGLOBIN AND HEMOGLOBIN-HAPTOGLOBIN-BINDING PROTEIN 1-RELATED"/>
    <property type="match status" value="1"/>
</dbReference>
<dbReference type="InterPro" id="IPR036942">
    <property type="entry name" value="Beta-barrel_TonB_sf"/>
</dbReference>
<dbReference type="EMBL" id="JACHHQ010000002">
    <property type="protein sequence ID" value="MBB5199201.1"/>
    <property type="molecule type" value="Genomic_DNA"/>
</dbReference>
<comment type="subcellular location">
    <subcellularLocation>
        <location evidence="1 11">Cell outer membrane</location>
        <topology evidence="1 11">Multi-pass membrane protein</topology>
    </subcellularLocation>
</comment>
<evidence type="ECO:0000256" key="4">
    <source>
        <dbReference type="ARBA" id="ARBA00022452"/>
    </source>
</evidence>
<dbReference type="Pfam" id="PF00593">
    <property type="entry name" value="TonB_dep_Rec_b-barrel"/>
    <property type="match status" value="1"/>
</dbReference>
<protein>
    <submittedName>
        <fullName evidence="14">Outer membrane receptor protein involved in Fe transport</fullName>
    </submittedName>
</protein>
<dbReference type="PANTHER" id="PTHR30069">
    <property type="entry name" value="TONB-DEPENDENT OUTER MEMBRANE RECEPTOR"/>
    <property type="match status" value="1"/>
</dbReference>
<keyword evidence="7" id="KW-0798">TonB box</keyword>
<keyword evidence="3 11" id="KW-0813">Transport</keyword>
<organism evidence="14 15">
    <name type="scientific">Glaciimonas immobilis</name>
    <dbReference type="NCBI Taxonomy" id="728004"/>
    <lineage>
        <taxon>Bacteria</taxon>
        <taxon>Pseudomonadati</taxon>
        <taxon>Pseudomonadota</taxon>
        <taxon>Betaproteobacteria</taxon>
        <taxon>Burkholderiales</taxon>
        <taxon>Oxalobacteraceae</taxon>
        <taxon>Glaciimonas</taxon>
    </lineage>
</organism>
<feature type="domain" description="TonB-dependent receptor-like beta-barrel" evidence="13">
    <location>
        <begin position="355"/>
        <end position="753"/>
    </location>
</feature>
<evidence type="ECO:0000256" key="3">
    <source>
        <dbReference type="ARBA" id="ARBA00022448"/>
    </source>
</evidence>
<evidence type="ECO:0000313" key="14">
    <source>
        <dbReference type="EMBL" id="MBB5199201.1"/>
    </source>
</evidence>
<sequence length="788" mass="85182">MNTRLLRLSALVALATSFSTTVAYAQIAQVLPQQIRGAIRDALGRPLSDAKVDLSDAVGHTVATTTSDKQGQFVFPGVKPGNYAVNVDKPSFASEKKTVTVAENSVNPLVAVTLTNAETLDQIVVTSERLDRARNGISVETGSSIYRIGAKDIAALPQGESTPFNEVLLRAPGVAQDSHGQLHVRGDHANLQYRLNGILLPESISGFGQTLDTRFVDSVNLLTGALPAQYGYRTAGVVDIHTKTGQVANGGNIGVEFGSNNARQISGDVSGSHDGFSYYINGSFDANNLGIENPTGTSTALHDRTLQNKAFSYFSYLLNPDTRVSLILGTSDGRFQIPNIAGKTPSFQLDGVTNYPSAGLNERQRETNRYGILAVQGVIGNDIDYQVAAFSRYTKVLFEPDMVGDLLYTGVASRVLRTGLANGLQTDGSYRLNDTHTIRAGVSYTRESLKNSNDSLTFTADTNGNQTSMQPFSINDQGQKTTNQTGIYLQDEWKLNDQFTVNYGARMDWLNAYVSASQFSPRVGVVYQMTPRTTFHAGYAKYFTPPTSELIAATTVGSFNGTTNAAATSRNDPVQAESADYFDLGVVHQLTPHLTIGLDGYYKKVKSMLDEGQFGSALLFTPFNYAQGKVYGLELTVNYRNDNLGAYLNIARSTALGKTITSSQYNFGQSSLDYIASHWVHLDHDQSVTASTGVSYLWQGTTYSADALFGSGLRSGFANTQHLPSYTEVNMGVSHTFNASAIGKVTARLSMINVFDRVYQIRDGSGIGVGAPQFGQRRGMYVAMSTAF</sequence>
<dbReference type="PROSITE" id="PS52016">
    <property type="entry name" value="TONB_DEPENDENT_REC_3"/>
    <property type="match status" value="1"/>
</dbReference>
<dbReference type="SUPFAM" id="SSF56935">
    <property type="entry name" value="Porins"/>
    <property type="match status" value="1"/>
</dbReference>
<name>A0A840RRH6_9BURK</name>
<evidence type="ECO:0000256" key="11">
    <source>
        <dbReference type="PROSITE-ProRule" id="PRU01360"/>
    </source>
</evidence>
<keyword evidence="5 11" id="KW-0812">Transmembrane</keyword>
<keyword evidence="6 12" id="KW-0732">Signal</keyword>
<dbReference type="SUPFAM" id="SSF49464">
    <property type="entry name" value="Carboxypeptidase regulatory domain-like"/>
    <property type="match status" value="1"/>
</dbReference>
<dbReference type="InterPro" id="IPR000531">
    <property type="entry name" value="Beta-barrel_TonB"/>
</dbReference>
<evidence type="ECO:0000256" key="1">
    <source>
        <dbReference type="ARBA" id="ARBA00004571"/>
    </source>
</evidence>
<dbReference type="GO" id="GO:0009279">
    <property type="term" value="C:cell outer membrane"/>
    <property type="evidence" value="ECO:0007669"/>
    <property type="project" value="UniProtKB-SubCell"/>
</dbReference>
<evidence type="ECO:0000256" key="12">
    <source>
        <dbReference type="SAM" id="SignalP"/>
    </source>
</evidence>
<dbReference type="Gene3D" id="2.60.40.1120">
    <property type="entry name" value="Carboxypeptidase-like, regulatory domain"/>
    <property type="match status" value="1"/>
</dbReference>
<comment type="similarity">
    <text evidence="2 11">Belongs to the TonB-dependent receptor family.</text>
</comment>
<evidence type="ECO:0000256" key="9">
    <source>
        <dbReference type="ARBA" id="ARBA00023170"/>
    </source>
</evidence>
<reference evidence="14 15" key="1">
    <citation type="submission" date="2020-08" db="EMBL/GenBank/DDBJ databases">
        <title>Genomic Encyclopedia of Type Strains, Phase IV (KMG-IV): sequencing the most valuable type-strain genomes for metagenomic binning, comparative biology and taxonomic classification.</title>
        <authorList>
            <person name="Goeker M."/>
        </authorList>
    </citation>
    <scope>NUCLEOTIDE SEQUENCE [LARGE SCALE GENOMIC DNA]</scope>
    <source>
        <strain evidence="14 15">DSM 23240</strain>
    </source>
</reference>
<evidence type="ECO:0000256" key="2">
    <source>
        <dbReference type="ARBA" id="ARBA00009810"/>
    </source>
</evidence>
<dbReference type="Gene3D" id="2.170.130.10">
    <property type="entry name" value="TonB-dependent receptor, plug domain"/>
    <property type="match status" value="1"/>
</dbReference>
<dbReference type="Proteomes" id="UP000571084">
    <property type="component" value="Unassembled WGS sequence"/>
</dbReference>
<evidence type="ECO:0000256" key="10">
    <source>
        <dbReference type="ARBA" id="ARBA00023237"/>
    </source>
</evidence>
<feature type="chain" id="PRO_5033003878" evidence="12">
    <location>
        <begin position="26"/>
        <end position="788"/>
    </location>
</feature>
<keyword evidence="8 11" id="KW-0472">Membrane</keyword>
<dbReference type="InterPro" id="IPR037066">
    <property type="entry name" value="Plug_dom_sf"/>
</dbReference>
<evidence type="ECO:0000256" key="6">
    <source>
        <dbReference type="ARBA" id="ARBA00022729"/>
    </source>
</evidence>
<evidence type="ECO:0000259" key="13">
    <source>
        <dbReference type="Pfam" id="PF00593"/>
    </source>
</evidence>
<dbReference type="Pfam" id="PF13620">
    <property type="entry name" value="CarboxypepD_reg"/>
    <property type="match status" value="1"/>
</dbReference>
<keyword evidence="10 11" id="KW-0998">Cell outer membrane</keyword>
<evidence type="ECO:0000313" key="15">
    <source>
        <dbReference type="Proteomes" id="UP000571084"/>
    </source>
</evidence>
<keyword evidence="15" id="KW-1185">Reference proteome</keyword>
<dbReference type="AlphaFoldDB" id="A0A840RRH6"/>
<dbReference type="RefSeq" id="WP_168055347.1">
    <property type="nucleotide sequence ID" value="NZ_JAAOZT010000006.1"/>
</dbReference>
<keyword evidence="9 14" id="KW-0675">Receptor</keyword>
<dbReference type="Gene3D" id="2.40.170.20">
    <property type="entry name" value="TonB-dependent receptor, beta-barrel domain"/>
    <property type="match status" value="1"/>
</dbReference>
<feature type="signal peptide" evidence="12">
    <location>
        <begin position="1"/>
        <end position="25"/>
    </location>
</feature>
<evidence type="ECO:0000256" key="7">
    <source>
        <dbReference type="ARBA" id="ARBA00023077"/>
    </source>
</evidence>
<dbReference type="GO" id="GO:0044718">
    <property type="term" value="P:siderophore transmembrane transport"/>
    <property type="evidence" value="ECO:0007669"/>
    <property type="project" value="TreeGrafter"/>
</dbReference>
<comment type="caution">
    <text evidence="14">The sequence shown here is derived from an EMBL/GenBank/DDBJ whole genome shotgun (WGS) entry which is preliminary data.</text>
</comment>
<dbReference type="InterPro" id="IPR008969">
    <property type="entry name" value="CarboxyPept-like_regulatory"/>
</dbReference>
<keyword evidence="4 11" id="KW-1134">Transmembrane beta strand</keyword>